<evidence type="ECO:0000256" key="1">
    <source>
        <dbReference type="ARBA" id="ARBA00023122"/>
    </source>
</evidence>
<protein>
    <recommendedName>
        <fullName evidence="3">CBS domain-containing protein</fullName>
    </recommendedName>
</protein>
<gene>
    <name evidence="4" type="ORF">CSA56_07275</name>
</gene>
<evidence type="ECO:0000313" key="4">
    <source>
        <dbReference type="EMBL" id="PIE34585.1"/>
    </source>
</evidence>
<dbReference type="AlphaFoldDB" id="A0A2G6KG27"/>
<dbReference type="Pfam" id="PF00571">
    <property type="entry name" value="CBS"/>
    <property type="match status" value="2"/>
</dbReference>
<dbReference type="SMART" id="SM00116">
    <property type="entry name" value="CBS"/>
    <property type="match status" value="2"/>
</dbReference>
<accession>A0A2G6KG27</accession>
<dbReference type="PANTHER" id="PTHR43080:SF2">
    <property type="entry name" value="CBS DOMAIN-CONTAINING PROTEIN"/>
    <property type="match status" value="1"/>
</dbReference>
<keyword evidence="1 2" id="KW-0129">CBS domain</keyword>
<proteinExistence type="predicted"/>
<dbReference type="PANTHER" id="PTHR43080">
    <property type="entry name" value="CBS DOMAIN-CONTAINING PROTEIN CBSX3, MITOCHONDRIAL"/>
    <property type="match status" value="1"/>
</dbReference>
<evidence type="ECO:0000313" key="5">
    <source>
        <dbReference type="Proteomes" id="UP000230821"/>
    </source>
</evidence>
<dbReference type="Gene3D" id="3.10.580.10">
    <property type="entry name" value="CBS-domain"/>
    <property type="match status" value="1"/>
</dbReference>
<evidence type="ECO:0000256" key="2">
    <source>
        <dbReference type="PROSITE-ProRule" id="PRU00703"/>
    </source>
</evidence>
<feature type="domain" description="CBS" evidence="3">
    <location>
        <begin position="85"/>
        <end position="141"/>
    </location>
</feature>
<dbReference type="InterPro" id="IPR000644">
    <property type="entry name" value="CBS_dom"/>
</dbReference>
<dbReference type="InterPro" id="IPR051257">
    <property type="entry name" value="Diverse_CBS-Domain"/>
</dbReference>
<dbReference type="SUPFAM" id="SSF54631">
    <property type="entry name" value="CBS-domain pair"/>
    <property type="match status" value="1"/>
</dbReference>
<dbReference type="InterPro" id="IPR046342">
    <property type="entry name" value="CBS_dom_sf"/>
</dbReference>
<feature type="domain" description="CBS" evidence="3">
    <location>
        <begin position="13"/>
        <end position="69"/>
    </location>
</feature>
<dbReference type="PROSITE" id="PS51371">
    <property type="entry name" value="CBS"/>
    <property type="match status" value="2"/>
</dbReference>
<comment type="caution">
    <text evidence="4">The sequence shown here is derived from an EMBL/GenBank/DDBJ whole genome shotgun (WGS) entry which is preliminary data.</text>
</comment>
<dbReference type="Proteomes" id="UP000230821">
    <property type="component" value="Unassembled WGS sequence"/>
</dbReference>
<reference evidence="4 5" key="1">
    <citation type="submission" date="2017-10" db="EMBL/GenBank/DDBJ databases">
        <title>Novel microbial diversity and functional potential in the marine mammal oral microbiome.</title>
        <authorList>
            <person name="Dudek N.K."/>
            <person name="Sun C.L."/>
            <person name="Burstein D."/>
            <person name="Kantor R.S."/>
            <person name="Aliaga Goltsman D.S."/>
            <person name="Bik E.M."/>
            <person name="Thomas B.C."/>
            <person name="Banfield J.F."/>
            <person name="Relman D.A."/>
        </authorList>
    </citation>
    <scope>NUCLEOTIDE SEQUENCE [LARGE SCALE GENOMIC DNA]</scope>
    <source>
        <strain evidence="4">DOLJORAL78_47_16</strain>
    </source>
</reference>
<evidence type="ECO:0000259" key="3">
    <source>
        <dbReference type="PROSITE" id="PS51371"/>
    </source>
</evidence>
<organism evidence="4 5">
    <name type="scientific">candidate division KSB3 bacterium</name>
    <dbReference type="NCBI Taxonomy" id="2044937"/>
    <lineage>
        <taxon>Bacteria</taxon>
        <taxon>candidate division KSB3</taxon>
    </lineage>
</organism>
<name>A0A2G6KG27_9BACT</name>
<sequence>MEVLAHTQAKDVMTQNVICVYSKTSLKELSALFIENEISGAPVLDEDKKVIGFVTQTDIVELDLHSEDFLDSRLEETGGFVQDIMVPDAIVAHEADSLASLIDTMCTERLHRLTILDEHDHVAGIVTTMDVMCFLRKMFQTI</sequence>
<dbReference type="EMBL" id="PDSK01000082">
    <property type="protein sequence ID" value="PIE34585.1"/>
    <property type="molecule type" value="Genomic_DNA"/>
</dbReference>